<dbReference type="PANTHER" id="PTHR30561:SF1">
    <property type="entry name" value="MULTIDRUG TRANSPORTER EMRE"/>
    <property type="match status" value="1"/>
</dbReference>
<comment type="similarity">
    <text evidence="7">Belongs to the drug/metabolite transporter (DMT) superfamily. Small multidrug resistance (SMR) (TC 2.A.7.1) family.</text>
</comment>
<dbReference type="FunFam" id="1.10.3730.20:FF:000001">
    <property type="entry name" value="Quaternary ammonium compound resistance transporter SugE"/>
    <property type="match status" value="1"/>
</dbReference>
<keyword evidence="2" id="KW-0813">Transport</keyword>
<dbReference type="InterPro" id="IPR045324">
    <property type="entry name" value="Small_multidrug_res"/>
</dbReference>
<proteinExistence type="inferred from homology"/>
<dbReference type="InterPro" id="IPR037185">
    <property type="entry name" value="EmrE-like"/>
</dbReference>
<evidence type="ECO:0000256" key="8">
    <source>
        <dbReference type="SAM" id="Phobius"/>
    </source>
</evidence>
<evidence type="ECO:0000256" key="3">
    <source>
        <dbReference type="ARBA" id="ARBA00022475"/>
    </source>
</evidence>
<keyword evidence="4 7" id="KW-0812">Transmembrane</keyword>
<evidence type="ECO:0000256" key="2">
    <source>
        <dbReference type="ARBA" id="ARBA00022448"/>
    </source>
</evidence>
<dbReference type="InterPro" id="IPR000390">
    <property type="entry name" value="Small_drug/metabolite_transptr"/>
</dbReference>
<dbReference type="GO" id="GO:0022857">
    <property type="term" value="F:transmembrane transporter activity"/>
    <property type="evidence" value="ECO:0007669"/>
    <property type="project" value="InterPro"/>
</dbReference>
<keyword evidence="5 8" id="KW-1133">Transmembrane helix</keyword>
<comment type="subcellular location">
    <subcellularLocation>
        <location evidence="1 7">Cell membrane</location>
        <topology evidence="1 7">Multi-pass membrane protein</topology>
    </subcellularLocation>
</comment>
<dbReference type="Pfam" id="PF00893">
    <property type="entry name" value="Multi_Drug_Res"/>
    <property type="match status" value="1"/>
</dbReference>
<gene>
    <name evidence="9" type="ORF">NAG76_05755</name>
</gene>
<dbReference type="Proteomes" id="UP001056756">
    <property type="component" value="Chromosome"/>
</dbReference>
<organism evidence="9 10">
    <name type="scientific">Candidatus Pristimantibacillus lignocellulolyticus</name>
    <dbReference type="NCBI Taxonomy" id="2994561"/>
    <lineage>
        <taxon>Bacteria</taxon>
        <taxon>Bacillati</taxon>
        <taxon>Bacillota</taxon>
        <taxon>Bacilli</taxon>
        <taxon>Bacillales</taxon>
        <taxon>Paenibacillaceae</taxon>
        <taxon>Candidatus Pristimantibacillus</taxon>
    </lineage>
</organism>
<sequence length="104" mass="11207">MAYLLLLTSIITEVFASTMLKLSNGFTKKLPIVGVIVGYGLCFYLLSLTLLELPLGFSYAVWSGLGTILTAVMGVILFGEKINRQGLLGITLLLIGIILLNISK</sequence>
<dbReference type="Gene3D" id="1.10.3730.20">
    <property type="match status" value="1"/>
</dbReference>
<feature type="transmembrane region" description="Helical" evidence="8">
    <location>
        <begin position="58"/>
        <end position="79"/>
    </location>
</feature>
<dbReference type="AlphaFoldDB" id="A0A9J6ZHV4"/>
<feature type="transmembrane region" description="Helical" evidence="8">
    <location>
        <begin position="85"/>
        <end position="102"/>
    </location>
</feature>
<evidence type="ECO:0000313" key="9">
    <source>
        <dbReference type="EMBL" id="URN95749.1"/>
    </source>
</evidence>
<name>A0A9J6ZHV4_9BACL</name>
<keyword evidence="3" id="KW-1003">Cell membrane</keyword>
<evidence type="ECO:0000256" key="1">
    <source>
        <dbReference type="ARBA" id="ARBA00004651"/>
    </source>
</evidence>
<evidence type="ECO:0000256" key="6">
    <source>
        <dbReference type="ARBA" id="ARBA00023136"/>
    </source>
</evidence>
<feature type="transmembrane region" description="Helical" evidence="8">
    <location>
        <begin position="32"/>
        <end position="51"/>
    </location>
</feature>
<reference evidence="9" key="1">
    <citation type="submission" date="2022-05" db="EMBL/GenBank/DDBJ databases">
        <title>Novel bacterial taxa in a minimal lignocellulolytic consortium and its capacity to transform plastics disclosed by genome-resolved metagenomics.</title>
        <authorList>
            <person name="Rodriguez C.A.D."/>
            <person name="Diaz-Garcia L."/>
            <person name="Herrera K."/>
            <person name="Tarazona N.A."/>
            <person name="Sproer C."/>
            <person name="Overmann J."/>
            <person name="Jimenez D.J."/>
        </authorList>
    </citation>
    <scope>NUCLEOTIDE SEQUENCE</scope>
    <source>
        <strain evidence="9">MAG5</strain>
    </source>
</reference>
<dbReference type="SUPFAM" id="SSF103481">
    <property type="entry name" value="Multidrug resistance efflux transporter EmrE"/>
    <property type="match status" value="1"/>
</dbReference>
<accession>A0A9J6ZHV4</accession>
<protein>
    <submittedName>
        <fullName evidence="9">SMR family transporter</fullName>
    </submittedName>
</protein>
<dbReference type="KEGG" id="plig:NAG76_05755"/>
<evidence type="ECO:0000256" key="7">
    <source>
        <dbReference type="RuleBase" id="RU003942"/>
    </source>
</evidence>
<evidence type="ECO:0000256" key="5">
    <source>
        <dbReference type="ARBA" id="ARBA00022989"/>
    </source>
</evidence>
<evidence type="ECO:0000313" key="10">
    <source>
        <dbReference type="Proteomes" id="UP001056756"/>
    </source>
</evidence>
<dbReference type="GO" id="GO:0005886">
    <property type="term" value="C:plasma membrane"/>
    <property type="evidence" value="ECO:0007669"/>
    <property type="project" value="UniProtKB-SubCell"/>
</dbReference>
<dbReference type="PANTHER" id="PTHR30561">
    <property type="entry name" value="SMR FAMILY PROTON-DEPENDENT DRUG EFFLUX TRANSPORTER SUGE"/>
    <property type="match status" value="1"/>
</dbReference>
<keyword evidence="6 8" id="KW-0472">Membrane</keyword>
<dbReference type="EMBL" id="CP097899">
    <property type="protein sequence ID" value="URN95749.1"/>
    <property type="molecule type" value="Genomic_DNA"/>
</dbReference>
<evidence type="ECO:0000256" key="4">
    <source>
        <dbReference type="ARBA" id="ARBA00022692"/>
    </source>
</evidence>